<proteinExistence type="inferred from homology"/>
<evidence type="ECO:0000313" key="3">
    <source>
        <dbReference type="EMBL" id="RXF69804.1"/>
    </source>
</evidence>
<protein>
    <submittedName>
        <fullName evidence="3">SDR family oxidoreductase</fullName>
    </submittedName>
</protein>
<dbReference type="InterPro" id="IPR050259">
    <property type="entry name" value="SDR"/>
</dbReference>
<evidence type="ECO:0000256" key="2">
    <source>
        <dbReference type="RuleBase" id="RU000363"/>
    </source>
</evidence>
<evidence type="ECO:0000313" key="4">
    <source>
        <dbReference type="Proteomes" id="UP000290848"/>
    </source>
</evidence>
<gene>
    <name evidence="3" type="ORF">EKH83_11175</name>
</gene>
<dbReference type="InterPro" id="IPR036291">
    <property type="entry name" value="NAD(P)-bd_dom_sf"/>
</dbReference>
<dbReference type="PANTHER" id="PTHR42879">
    <property type="entry name" value="3-OXOACYL-(ACYL-CARRIER-PROTEIN) REDUCTASE"/>
    <property type="match status" value="1"/>
</dbReference>
<accession>A0A4Q0M9I0</accession>
<dbReference type="PRINTS" id="PR00081">
    <property type="entry name" value="GDHRDH"/>
</dbReference>
<dbReference type="RefSeq" id="WP_128769506.1">
    <property type="nucleotide sequence ID" value="NZ_RXOC01000006.1"/>
</dbReference>
<dbReference type="InterPro" id="IPR002347">
    <property type="entry name" value="SDR_fam"/>
</dbReference>
<sequence length="241" mass="26096">MENLNGKVILVTGGAQGLGKAICKTLAEAGATVIIGDIQQGKAEETAGEIQSRNFKAVFKRLDLSEEKSVEDVIASIKSEYGSLDVLINNAGIDFTKPITELSVSEWDSAMKVNLRGPFLTAKFGLAVMAEQQSGYIINIISTAALRAWTEASVYHASKWGLRGFTQALFTEARKSNVKVTGLIAGGMRTPFLLDRFPDIDPSVLQDPANVAAQIKHLLLNDTDTVIPELMVIPFKETSWP</sequence>
<evidence type="ECO:0000256" key="1">
    <source>
        <dbReference type="ARBA" id="ARBA00006484"/>
    </source>
</evidence>
<dbReference type="CDD" id="cd05233">
    <property type="entry name" value="SDR_c"/>
    <property type="match status" value="1"/>
</dbReference>
<comment type="similarity">
    <text evidence="1 2">Belongs to the short-chain dehydrogenases/reductases (SDR) family.</text>
</comment>
<comment type="caution">
    <text evidence="3">The sequence shown here is derived from an EMBL/GenBank/DDBJ whole genome shotgun (WGS) entry which is preliminary data.</text>
</comment>
<dbReference type="Pfam" id="PF00106">
    <property type="entry name" value="adh_short"/>
    <property type="match status" value="1"/>
</dbReference>
<dbReference type="PRINTS" id="PR00080">
    <property type="entry name" value="SDRFAMILY"/>
</dbReference>
<dbReference type="Gene3D" id="3.40.50.720">
    <property type="entry name" value="NAD(P)-binding Rossmann-like Domain"/>
    <property type="match status" value="1"/>
</dbReference>
<dbReference type="EMBL" id="RXOC01000006">
    <property type="protein sequence ID" value="RXF69804.1"/>
    <property type="molecule type" value="Genomic_DNA"/>
</dbReference>
<dbReference type="PANTHER" id="PTHR42879:SF2">
    <property type="entry name" value="3-OXOACYL-[ACYL-CARRIER-PROTEIN] REDUCTASE FABG"/>
    <property type="match status" value="1"/>
</dbReference>
<reference evidence="3 4" key="1">
    <citation type="submission" date="2018-12" db="EMBL/GenBank/DDBJ databases">
        <title>The Draft Genome Sequence of the Soil Bacterium Pedobacter tournemirensis R1.</title>
        <authorList>
            <person name="He J."/>
        </authorList>
    </citation>
    <scope>NUCLEOTIDE SEQUENCE [LARGE SCALE GENOMIC DNA]</scope>
    <source>
        <strain evidence="3 4">R1</strain>
    </source>
</reference>
<organism evidence="3 4">
    <name type="scientific">Arcticibacter tournemirensis</name>
    <dbReference type="NCBI Taxonomy" id="699437"/>
    <lineage>
        <taxon>Bacteria</taxon>
        <taxon>Pseudomonadati</taxon>
        <taxon>Bacteroidota</taxon>
        <taxon>Sphingobacteriia</taxon>
        <taxon>Sphingobacteriales</taxon>
        <taxon>Sphingobacteriaceae</taxon>
        <taxon>Arcticibacter</taxon>
    </lineage>
</organism>
<dbReference type="AlphaFoldDB" id="A0A4Q0M9I0"/>
<name>A0A4Q0M9I0_9SPHI</name>
<dbReference type="Proteomes" id="UP000290848">
    <property type="component" value="Unassembled WGS sequence"/>
</dbReference>
<dbReference type="SUPFAM" id="SSF51735">
    <property type="entry name" value="NAD(P)-binding Rossmann-fold domains"/>
    <property type="match status" value="1"/>
</dbReference>